<dbReference type="OrthoDB" id="9807521at2"/>
<dbReference type="Gene3D" id="1.25.40.10">
    <property type="entry name" value="Tetratricopeptide repeat domain"/>
    <property type="match status" value="2"/>
</dbReference>
<name>A0A1H7QEP5_9RHOB</name>
<evidence type="ECO:0000313" key="2">
    <source>
        <dbReference type="Proteomes" id="UP000199283"/>
    </source>
</evidence>
<dbReference type="EMBL" id="FNZQ01000005">
    <property type="protein sequence ID" value="SEL46114.1"/>
    <property type="molecule type" value="Genomic_DNA"/>
</dbReference>
<dbReference type="SUPFAM" id="SSF48452">
    <property type="entry name" value="TPR-like"/>
    <property type="match status" value="1"/>
</dbReference>
<sequence>MSGPKTNHDESVLPPRIDARNRAFGHEVKEMMKELGFATQLELLQALPETVEYTPDTFRFLLAGRREGPWFDAFQAIIAVFAERQMAMFPSAHHEGREKTEQKIRARVFGDQQLEPQPSDDIAAPSFRPLALPTAPSEYADDFLDVKAPTLDDIAAGFDIDRYEYVKEGGIRSAALACLGGDPANYIFTISGPSGSGKSVISQRLALDCLRAGYGVHSLYADWTSPKALSHQIRDVVSRDCKPSLFLIDGAARLARGQVSLSDVSGSLDDIKFPVVLVATEVWRILSPNELASLNRDKIRAYHWSVGRLSDNELNALIDKVVSLETEGKVRHIRCHLSKAARIALCQEERDRLLAATLLIFRYGRAVSDLLVEEFNSLSGSFAQIIYEIVITFSGLKLDVPVSVINRILRKKKIQESGFWNTLERVTANREGCVGIRHELFFRYIAPFAVPSSHDRARNLLFILLHLSEESPTEDDFARSVFAKTKPIANLLVRDESAVGSLIQEGREAATGELPEVWCSDWLTCLGRLARIVLFDHDTAEVCFSRAVAANPQNKFAHRERSWNLLHAGRIGPAEDAAREAVRAFPSDVQTLVQSATVLQYTSEAGFDFAGELFETALQIDVNNDEARDKLDRYEDAKAYRTYITKNWSDLEEDILERLRAPWFIWTVRKGVGTSRWNKALRGKLGGLIRDPMGDIDEIREVAEVAKYTKDKFTKALLLANVARAEYLQWYHGGMELDADRVEKQFETALSNAPREPFIRTWFGTFLKEVREDWIGAEREYRSAIKMACEYTSRDGQKPFEDHPMLLNNLAILLKELGRKENDPRAKYKEADDLLKRAIAKIDGENSRFQWPKEEFEDLQRLKAEAGLM</sequence>
<keyword evidence="2" id="KW-1185">Reference proteome</keyword>
<dbReference type="InterPro" id="IPR027417">
    <property type="entry name" value="P-loop_NTPase"/>
</dbReference>
<dbReference type="InterPro" id="IPR011990">
    <property type="entry name" value="TPR-like_helical_dom_sf"/>
</dbReference>
<reference evidence="1 2" key="1">
    <citation type="submission" date="2016-10" db="EMBL/GenBank/DDBJ databases">
        <authorList>
            <person name="de Groot N.N."/>
        </authorList>
    </citation>
    <scope>NUCLEOTIDE SEQUENCE [LARGE SCALE GENOMIC DNA]</scope>
    <source>
        <strain evidence="1 2">DSM 14858</strain>
    </source>
</reference>
<gene>
    <name evidence="1" type="ORF">SAMN04488526_2747</name>
</gene>
<organism evidence="1 2">
    <name type="scientific">Jannaschia helgolandensis</name>
    <dbReference type="NCBI Taxonomy" id="188906"/>
    <lineage>
        <taxon>Bacteria</taxon>
        <taxon>Pseudomonadati</taxon>
        <taxon>Pseudomonadota</taxon>
        <taxon>Alphaproteobacteria</taxon>
        <taxon>Rhodobacterales</taxon>
        <taxon>Roseobacteraceae</taxon>
        <taxon>Jannaschia</taxon>
    </lineage>
</organism>
<dbReference type="Proteomes" id="UP000199283">
    <property type="component" value="Unassembled WGS sequence"/>
</dbReference>
<protein>
    <submittedName>
        <fullName evidence="1">Archaellum biogenesis protein FlaH, an ATPase</fullName>
    </submittedName>
</protein>
<proteinExistence type="predicted"/>
<evidence type="ECO:0000313" key="1">
    <source>
        <dbReference type="EMBL" id="SEL46114.1"/>
    </source>
</evidence>
<accession>A0A1H7QEP5</accession>
<dbReference type="RefSeq" id="WP_139204718.1">
    <property type="nucleotide sequence ID" value="NZ_FNZQ01000005.1"/>
</dbReference>
<dbReference type="SUPFAM" id="SSF52540">
    <property type="entry name" value="P-loop containing nucleoside triphosphate hydrolases"/>
    <property type="match status" value="1"/>
</dbReference>
<dbReference type="AlphaFoldDB" id="A0A1H7QEP5"/>